<reference evidence="2 3" key="1">
    <citation type="journal article" date="2019" name="Sci. Rep.">
        <title>Orb-weaving spider Araneus ventricosus genome elucidates the spidroin gene catalogue.</title>
        <authorList>
            <person name="Kono N."/>
            <person name="Nakamura H."/>
            <person name="Ohtoshi R."/>
            <person name="Moran D.A.P."/>
            <person name="Shinohara A."/>
            <person name="Yoshida Y."/>
            <person name="Fujiwara M."/>
            <person name="Mori M."/>
            <person name="Tomita M."/>
            <person name="Arakawa K."/>
        </authorList>
    </citation>
    <scope>NUCLEOTIDE SEQUENCE [LARGE SCALE GENOMIC DNA]</scope>
</reference>
<organism evidence="2 3">
    <name type="scientific">Araneus ventricosus</name>
    <name type="common">Orbweaver spider</name>
    <name type="synonym">Epeira ventricosa</name>
    <dbReference type="NCBI Taxonomy" id="182803"/>
    <lineage>
        <taxon>Eukaryota</taxon>
        <taxon>Metazoa</taxon>
        <taxon>Ecdysozoa</taxon>
        <taxon>Arthropoda</taxon>
        <taxon>Chelicerata</taxon>
        <taxon>Arachnida</taxon>
        <taxon>Araneae</taxon>
        <taxon>Araneomorphae</taxon>
        <taxon>Entelegynae</taxon>
        <taxon>Araneoidea</taxon>
        <taxon>Araneidae</taxon>
        <taxon>Araneus</taxon>
    </lineage>
</organism>
<dbReference type="GO" id="GO:0008276">
    <property type="term" value="F:protein methyltransferase activity"/>
    <property type="evidence" value="ECO:0007669"/>
    <property type="project" value="UniProtKB-ARBA"/>
</dbReference>
<dbReference type="Gene3D" id="2.170.270.10">
    <property type="entry name" value="SET domain"/>
    <property type="match status" value="1"/>
</dbReference>
<keyword evidence="2" id="KW-0808">Transferase</keyword>
<keyword evidence="2" id="KW-0489">Methyltransferase</keyword>
<dbReference type="EMBL" id="BGPR01213245">
    <property type="protein sequence ID" value="GBN46632.1"/>
    <property type="molecule type" value="Genomic_DNA"/>
</dbReference>
<dbReference type="GO" id="GO:0008170">
    <property type="term" value="F:N-methyltransferase activity"/>
    <property type="evidence" value="ECO:0007669"/>
    <property type="project" value="UniProtKB-ARBA"/>
</dbReference>
<accession>A0A4Y2P6F4</accession>
<dbReference type="Proteomes" id="UP000499080">
    <property type="component" value="Unassembled WGS sequence"/>
</dbReference>
<keyword evidence="3" id="KW-1185">Reference proteome</keyword>
<name>A0A4Y2P6F4_ARAVE</name>
<feature type="domain" description="SET" evidence="1">
    <location>
        <begin position="1"/>
        <end position="64"/>
    </location>
</feature>
<comment type="caution">
    <text evidence="2">The sequence shown here is derived from an EMBL/GenBank/DDBJ whole genome shotgun (WGS) entry which is preliminary data.</text>
</comment>
<evidence type="ECO:0000313" key="3">
    <source>
        <dbReference type="Proteomes" id="UP000499080"/>
    </source>
</evidence>
<dbReference type="AlphaFoldDB" id="A0A4Y2P6F4"/>
<protein>
    <submittedName>
        <fullName evidence="2">Histone-lysine N-methyltransferase PRDM9</fullName>
    </submittedName>
</protein>
<dbReference type="InterPro" id="IPR001214">
    <property type="entry name" value="SET_dom"/>
</dbReference>
<dbReference type="GO" id="GO:0032259">
    <property type="term" value="P:methylation"/>
    <property type="evidence" value="ECO:0007669"/>
    <property type="project" value="UniProtKB-KW"/>
</dbReference>
<dbReference type="PROSITE" id="PS50280">
    <property type="entry name" value="SET"/>
    <property type="match status" value="1"/>
</dbReference>
<feature type="non-terminal residue" evidence="2">
    <location>
        <position position="1"/>
    </location>
</feature>
<evidence type="ECO:0000313" key="2">
    <source>
        <dbReference type="EMBL" id="GBN46632.1"/>
    </source>
</evidence>
<evidence type="ECO:0000259" key="1">
    <source>
        <dbReference type="PROSITE" id="PS50280"/>
    </source>
</evidence>
<dbReference type="OrthoDB" id="6437347at2759"/>
<gene>
    <name evidence="2" type="primary">Prdm9_39</name>
    <name evidence="2" type="ORF">AVEN_159052_1</name>
</gene>
<proteinExistence type="predicted"/>
<dbReference type="GO" id="GO:0008757">
    <property type="term" value="F:S-adenosylmethionine-dependent methyltransferase activity"/>
    <property type="evidence" value="ECO:0007669"/>
    <property type="project" value="UniProtKB-ARBA"/>
</dbReference>
<dbReference type="InterPro" id="IPR046341">
    <property type="entry name" value="SET_dom_sf"/>
</dbReference>
<dbReference type="Pfam" id="PF21549">
    <property type="entry name" value="PRDM2_PR"/>
    <property type="match status" value="1"/>
</dbReference>
<sequence>VKKQSKLHHCVDASDASSSNWMRYVNCADYEEWQNMIAFQYLGKIYYRTYKPVLPYAELLIWYGDDYASKLGLQVKEITRLQPPSKNRIVEI</sequence>